<dbReference type="AlphaFoldDB" id="A0A5P1ESG2"/>
<sequence length="119" mass="13723">MTRPSYSRRTFDPSASSPPRPQHYPNLHLDESLEEESRRLGQGDEQRHHGVSTWRAALPLGLRLGLEKVVRVSEKIEVLTVVCEVFSHWIERRLRSLDCGNVRVASLLCYLNRTIPFKS</sequence>
<organism evidence="2 3">
    <name type="scientific">Asparagus officinalis</name>
    <name type="common">Garden asparagus</name>
    <dbReference type="NCBI Taxonomy" id="4686"/>
    <lineage>
        <taxon>Eukaryota</taxon>
        <taxon>Viridiplantae</taxon>
        <taxon>Streptophyta</taxon>
        <taxon>Embryophyta</taxon>
        <taxon>Tracheophyta</taxon>
        <taxon>Spermatophyta</taxon>
        <taxon>Magnoliopsida</taxon>
        <taxon>Liliopsida</taxon>
        <taxon>Asparagales</taxon>
        <taxon>Asparagaceae</taxon>
        <taxon>Asparagoideae</taxon>
        <taxon>Asparagus</taxon>
    </lineage>
</organism>
<dbReference type="EMBL" id="CM007385">
    <property type="protein sequence ID" value="ONK67501.1"/>
    <property type="molecule type" value="Genomic_DNA"/>
</dbReference>
<keyword evidence="3" id="KW-1185">Reference proteome</keyword>
<feature type="compositionally biased region" description="Basic and acidic residues" evidence="1">
    <location>
        <begin position="28"/>
        <end position="48"/>
    </location>
</feature>
<accession>A0A5P1ESG2</accession>
<name>A0A5P1ESG2_ASPOF</name>
<reference evidence="3" key="1">
    <citation type="journal article" date="2017" name="Nat. Commun.">
        <title>The asparagus genome sheds light on the origin and evolution of a young Y chromosome.</title>
        <authorList>
            <person name="Harkess A."/>
            <person name="Zhou J."/>
            <person name="Xu C."/>
            <person name="Bowers J.E."/>
            <person name="Van der Hulst R."/>
            <person name="Ayyampalayam S."/>
            <person name="Mercati F."/>
            <person name="Riccardi P."/>
            <person name="McKain M.R."/>
            <person name="Kakrana A."/>
            <person name="Tang H."/>
            <person name="Ray J."/>
            <person name="Groenendijk J."/>
            <person name="Arikit S."/>
            <person name="Mathioni S.M."/>
            <person name="Nakano M."/>
            <person name="Shan H."/>
            <person name="Telgmann-Rauber A."/>
            <person name="Kanno A."/>
            <person name="Yue Z."/>
            <person name="Chen H."/>
            <person name="Li W."/>
            <person name="Chen Y."/>
            <person name="Xu X."/>
            <person name="Zhang Y."/>
            <person name="Luo S."/>
            <person name="Chen H."/>
            <person name="Gao J."/>
            <person name="Mao Z."/>
            <person name="Pires J.C."/>
            <person name="Luo M."/>
            <person name="Kudrna D."/>
            <person name="Wing R.A."/>
            <person name="Meyers B.C."/>
            <person name="Yi K."/>
            <person name="Kong H."/>
            <person name="Lavrijsen P."/>
            <person name="Sunseri F."/>
            <person name="Falavigna A."/>
            <person name="Ye Y."/>
            <person name="Leebens-Mack J.H."/>
            <person name="Chen G."/>
        </authorList>
    </citation>
    <scope>NUCLEOTIDE SEQUENCE [LARGE SCALE GENOMIC DNA]</scope>
    <source>
        <strain evidence="3">cv. DH0086</strain>
    </source>
</reference>
<dbReference type="Proteomes" id="UP000243459">
    <property type="component" value="Chromosome 5"/>
</dbReference>
<evidence type="ECO:0000313" key="2">
    <source>
        <dbReference type="EMBL" id="ONK67501.1"/>
    </source>
</evidence>
<evidence type="ECO:0000256" key="1">
    <source>
        <dbReference type="SAM" id="MobiDB-lite"/>
    </source>
</evidence>
<protein>
    <submittedName>
        <fullName evidence="2">Uncharacterized protein</fullName>
    </submittedName>
</protein>
<feature type="compositionally biased region" description="Polar residues" evidence="1">
    <location>
        <begin position="1"/>
        <end position="15"/>
    </location>
</feature>
<evidence type="ECO:0000313" key="3">
    <source>
        <dbReference type="Proteomes" id="UP000243459"/>
    </source>
</evidence>
<gene>
    <name evidence="2" type="ORF">A4U43_C05F700</name>
</gene>
<feature type="region of interest" description="Disordered" evidence="1">
    <location>
        <begin position="1"/>
        <end position="50"/>
    </location>
</feature>
<dbReference type="Gramene" id="ONK67501">
    <property type="protein sequence ID" value="ONK67501"/>
    <property type="gene ID" value="A4U43_C05F700"/>
</dbReference>
<proteinExistence type="predicted"/>